<comment type="caution">
    <text evidence="1">The sequence shown here is derived from an EMBL/GenBank/DDBJ whole genome shotgun (WGS) entry which is preliminary data.</text>
</comment>
<proteinExistence type="predicted"/>
<gene>
    <name evidence="1" type="ORF">SCF082_LOCUS1439</name>
</gene>
<name>A0ABP0HGU0_9DINO</name>
<dbReference type="EMBL" id="CAXAMM010000703">
    <property type="protein sequence ID" value="CAK8988554.1"/>
    <property type="molecule type" value="Genomic_DNA"/>
</dbReference>
<dbReference type="Proteomes" id="UP001642464">
    <property type="component" value="Unassembled WGS sequence"/>
</dbReference>
<accession>A0ABP0HGU0</accession>
<keyword evidence="2" id="KW-1185">Reference proteome</keyword>
<protein>
    <submittedName>
        <fullName evidence="1">Uncharacterized protein</fullName>
    </submittedName>
</protein>
<reference evidence="1 2" key="1">
    <citation type="submission" date="2024-02" db="EMBL/GenBank/DDBJ databases">
        <authorList>
            <person name="Chen Y."/>
            <person name="Shah S."/>
            <person name="Dougan E. K."/>
            <person name="Thang M."/>
            <person name="Chan C."/>
        </authorList>
    </citation>
    <scope>NUCLEOTIDE SEQUENCE [LARGE SCALE GENOMIC DNA]</scope>
</reference>
<sequence length="430" mass="48473">MLVLQTLPSARFGAKNMTQVRDDVLSAIHEADQHLRQRVHRNSWHEPASGEVYINFVDLMEFLNLAHDGGVDHDARSALEQLFKGLKGDDAFQKRVTAILFEEGRGLAQVRDYTWMTKYLREQFPNPTRLLVHGHGGSKVHEASLASFEAGADGIWAAFIPAAAQNGHNSVFGFLDDLRQHGNERAKRHFNLSLGIPVAKLLHYLNFNTVKIPEDCPIYGANNAYARKVHTDFDFTAAKAWHGRAQNEYNQLHQDQAKFLEDILTQAKQLSLRATECSRPQGPGFAYRIAPLVSDAMTVGSRVFGDRLVVERRVGSCNMSEQDLKRQLGSALQAVFHSVMVADIRVNFDCSENLAVAQQLIERNKLPDCLFFIYDRVHLQPNLRRKGEEKALYQESQRGAQWKPIGSVGYFIGHPFVTPCIDLWGNVAVR</sequence>
<evidence type="ECO:0000313" key="2">
    <source>
        <dbReference type="Proteomes" id="UP001642464"/>
    </source>
</evidence>
<organism evidence="1 2">
    <name type="scientific">Durusdinium trenchii</name>
    <dbReference type="NCBI Taxonomy" id="1381693"/>
    <lineage>
        <taxon>Eukaryota</taxon>
        <taxon>Sar</taxon>
        <taxon>Alveolata</taxon>
        <taxon>Dinophyceae</taxon>
        <taxon>Suessiales</taxon>
        <taxon>Symbiodiniaceae</taxon>
        <taxon>Durusdinium</taxon>
    </lineage>
</organism>
<evidence type="ECO:0000313" key="1">
    <source>
        <dbReference type="EMBL" id="CAK8988554.1"/>
    </source>
</evidence>